<dbReference type="EMBL" id="BPLR01012482">
    <property type="protein sequence ID" value="GIY54208.1"/>
    <property type="molecule type" value="Genomic_DNA"/>
</dbReference>
<dbReference type="Proteomes" id="UP001054945">
    <property type="component" value="Unassembled WGS sequence"/>
</dbReference>
<name>A0AAV4U8X3_CAEEX</name>
<evidence type="ECO:0000313" key="2">
    <source>
        <dbReference type="EMBL" id="GIY54208.1"/>
    </source>
</evidence>
<proteinExistence type="predicted"/>
<gene>
    <name evidence="2" type="ORF">CEXT_502211</name>
</gene>
<evidence type="ECO:0000256" key="1">
    <source>
        <dbReference type="SAM" id="SignalP"/>
    </source>
</evidence>
<dbReference type="AlphaFoldDB" id="A0AAV4U8X3"/>
<protein>
    <recommendedName>
        <fullName evidence="4">Secreted protein</fullName>
    </recommendedName>
</protein>
<evidence type="ECO:0000313" key="3">
    <source>
        <dbReference type="Proteomes" id="UP001054945"/>
    </source>
</evidence>
<feature type="signal peptide" evidence="1">
    <location>
        <begin position="1"/>
        <end position="22"/>
    </location>
</feature>
<evidence type="ECO:0008006" key="4">
    <source>
        <dbReference type="Google" id="ProtNLM"/>
    </source>
</evidence>
<keyword evidence="3" id="KW-1185">Reference proteome</keyword>
<feature type="chain" id="PRO_5043876149" description="Secreted protein" evidence="1">
    <location>
        <begin position="23"/>
        <end position="128"/>
    </location>
</feature>
<reference evidence="2 3" key="1">
    <citation type="submission" date="2021-06" db="EMBL/GenBank/DDBJ databases">
        <title>Caerostris extrusa draft genome.</title>
        <authorList>
            <person name="Kono N."/>
            <person name="Arakawa K."/>
        </authorList>
    </citation>
    <scope>NUCLEOTIDE SEQUENCE [LARGE SCALE GENOMIC DNA]</scope>
</reference>
<comment type="caution">
    <text evidence="2">The sequence shown here is derived from an EMBL/GenBank/DDBJ whole genome shotgun (WGS) entry which is preliminary data.</text>
</comment>
<accession>A0AAV4U8X3</accession>
<keyword evidence="1" id="KW-0732">Signal</keyword>
<sequence>MSILSLVEFLFFCAHISRYSCSAVPGVNNWGWRPQTGTSWRDNIEGIVNSASCVSVFAVNDRGPFYFFFGGIISPRSLFALGFRSWRNQVEFFHRSFMSPSGVTHIPAALRGFFFISYVVSFGKGFLI</sequence>
<organism evidence="2 3">
    <name type="scientific">Caerostris extrusa</name>
    <name type="common">Bark spider</name>
    <name type="synonym">Caerostris bankana</name>
    <dbReference type="NCBI Taxonomy" id="172846"/>
    <lineage>
        <taxon>Eukaryota</taxon>
        <taxon>Metazoa</taxon>
        <taxon>Ecdysozoa</taxon>
        <taxon>Arthropoda</taxon>
        <taxon>Chelicerata</taxon>
        <taxon>Arachnida</taxon>
        <taxon>Araneae</taxon>
        <taxon>Araneomorphae</taxon>
        <taxon>Entelegynae</taxon>
        <taxon>Araneoidea</taxon>
        <taxon>Araneidae</taxon>
        <taxon>Caerostris</taxon>
    </lineage>
</organism>